<dbReference type="Proteomes" id="UP000625804">
    <property type="component" value="Unassembled WGS sequence"/>
</dbReference>
<organism evidence="2 3">
    <name type="scientific">Calidifontibacillus erzurumensis</name>
    <dbReference type="NCBI Taxonomy" id="2741433"/>
    <lineage>
        <taxon>Bacteria</taxon>
        <taxon>Bacillati</taxon>
        <taxon>Bacillota</taxon>
        <taxon>Bacilli</taxon>
        <taxon>Bacillales</taxon>
        <taxon>Bacillaceae</taxon>
        <taxon>Calidifontibacillus/Schinkia group</taxon>
        <taxon>Calidifontibacillus</taxon>
    </lineage>
</organism>
<dbReference type="RefSeq" id="WP_173732350.1">
    <property type="nucleotide sequence ID" value="NZ_JABTTE010000029.1"/>
</dbReference>
<dbReference type="PANTHER" id="PTHR37299:SF1">
    <property type="entry name" value="STAGE 0 SPORULATION PROTEIN A HOMOLOG"/>
    <property type="match status" value="1"/>
</dbReference>
<dbReference type="Gene3D" id="2.40.50.1020">
    <property type="entry name" value="LytTr DNA-binding domain"/>
    <property type="match status" value="1"/>
</dbReference>
<evidence type="ECO:0000313" key="3">
    <source>
        <dbReference type="Proteomes" id="UP000625804"/>
    </source>
</evidence>
<feature type="domain" description="HTH LytTR-type" evidence="1">
    <location>
        <begin position="11"/>
        <end position="89"/>
    </location>
</feature>
<evidence type="ECO:0000259" key="1">
    <source>
        <dbReference type="PROSITE" id="PS50930"/>
    </source>
</evidence>
<dbReference type="InterPro" id="IPR046947">
    <property type="entry name" value="LytR-like"/>
</dbReference>
<sequence>MVDVAVYSSKIIITKRNKTIFVPINKILYIERINQCSYIVCKHDLIPVRTSLKYFESILPSNFVRAHRSFIINKSFLKELNKQDNNNFIAEFYNVETKTLVSKCQLENLFW</sequence>
<proteinExistence type="predicted"/>
<dbReference type="GO" id="GO:0003677">
    <property type="term" value="F:DNA binding"/>
    <property type="evidence" value="ECO:0007669"/>
    <property type="project" value="InterPro"/>
</dbReference>
<gene>
    <name evidence="2" type="ORF">HR057_15495</name>
</gene>
<reference evidence="2" key="1">
    <citation type="submission" date="2020-06" db="EMBL/GenBank/DDBJ databases">
        <title>A novel thermopfilic bacterium from Erzurum, Turkey.</title>
        <authorList>
            <person name="Adiguzel A."/>
            <person name="Ay H."/>
            <person name="Baltaci M.O."/>
        </authorList>
    </citation>
    <scope>NUCLEOTIDE SEQUENCE</scope>
    <source>
        <strain evidence="2">P2</strain>
    </source>
</reference>
<dbReference type="Pfam" id="PF04397">
    <property type="entry name" value="LytTR"/>
    <property type="match status" value="1"/>
</dbReference>
<dbReference type="GO" id="GO:0000156">
    <property type="term" value="F:phosphorelay response regulator activity"/>
    <property type="evidence" value="ECO:0007669"/>
    <property type="project" value="InterPro"/>
</dbReference>
<name>A0A8J8GFW4_9BACI</name>
<dbReference type="SMART" id="SM00850">
    <property type="entry name" value="LytTR"/>
    <property type="match status" value="1"/>
</dbReference>
<dbReference type="PROSITE" id="PS50930">
    <property type="entry name" value="HTH_LYTTR"/>
    <property type="match status" value="1"/>
</dbReference>
<accession>A0A8J8GFW4</accession>
<protein>
    <submittedName>
        <fullName evidence="2">LytTR family transcriptional regulator</fullName>
    </submittedName>
</protein>
<comment type="caution">
    <text evidence="2">The sequence shown here is derived from an EMBL/GenBank/DDBJ whole genome shotgun (WGS) entry which is preliminary data.</text>
</comment>
<dbReference type="InterPro" id="IPR007492">
    <property type="entry name" value="LytTR_DNA-bd_dom"/>
</dbReference>
<evidence type="ECO:0000313" key="2">
    <source>
        <dbReference type="EMBL" id="NSL53149.1"/>
    </source>
</evidence>
<dbReference type="EMBL" id="JABTTE010000029">
    <property type="protein sequence ID" value="NSL53149.1"/>
    <property type="molecule type" value="Genomic_DNA"/>
</dbReference>
<dbReference type="AlphaFoldDB" id="A0A8J8GFW4"/>
<dbReference type="PANTHER" id="PTHR37299">
    <property type="entry name" value="TRANSCRIPTIONAL REGULATOR-RELATED"/>
    <property type="match status" value="1"/>
</dbReference>
<keyword evidence="3" id="KW-1185">Reference proteome</keyword>